<name>A0A2V1GRM4_9GAMM</name>
<dbReference type="Pfam" id="PF13509">
    <property type="entry name" value="S1_2"/>
    <property type="match status" value="2"/>
</dbReference>
<dbReference type="Gene3D" id="1.10.10.10">
    <property type="entry name" value="Winged helix-like DNA-binding domain superfamily/Winged helix DNA-binding domain"/>
    <property type="match status" value="1"/>
</dbReference>
<dbReference type="InterPro" id="IPR040764">
    <property type="entry name" value="CvfB_WH"/>
</dbReference>
<dbReference type="EMBL" id="QDDL01000016">
    <property type="protein sequence ID" value="PVZ63417.1"/>
    <property type="molecule type" value="Genomic_DNA"/>
</dbReference>
<dbReference type="InterPro" id="IPR012340">
    <property type="entry name" value="NA-bd_OB-fold"/>
</dbReference>
<accession>A0A2V1GRM4</accession>
<dbReference type="PIRSF" id="PIRSF012524">
    <property type="entry name" value="YitL_S1"/>
    <property type="match status" value="1"/>
</dbReference>
<evidence type="ECO:0000313" key="4">
    <source>
        <dbReference type="EMBL" id="PVZ63417.1"/>
    </source>
</evidence>
<evidence type="ECO:0000259" key="3">
    <source>
        <dbReference type="Pfam" id="PF17783"/>
    </source>
</evidence>
<dbReference type="InterPro" id="IPR036388">
    <property type="entry name" value="WH-like_DNA-bd_sf"/>
</dbReference>
<evidence type="ECO:0000259" key="2">
    <source>
        <dbReference type="Pfam" id="PF13509"/>
    </source>
</evidence>
<feature type="domain" description="Conserved virulence factor B first S1" evidence="2">
    <location>
        <begin position="4"/>
        <end position="68"/>
    </location>
</feature>
<keyword evidence="5" id="KW-1185">Reference proteome</keyword>
<proteinExistence type="inferred from homology"/>
<dbReference type="Proteomes" id="UP000244906">
    <property type="component" value="Unassembled WGS sequence"/>
</dbReference>
<comment type="caution">
    <text evidence="4">The sequence shown here is derived from an EMBL/GenBank/DDBJ whole genome shotgun (WGS) entry which is preliminary data.</text>
</comment>
<protein>
    <submittedName>
        <fullName evidence="4">GntR family transcriptional regulator</fullName>
    </submittedName>
</protein>
<dbReference type="PANTHER" id="PTHR37296:SF1">
    <property type="entry name" value="CONSERVED VIRULENCE FACTOR B"/>
    <property type="match status" value="1"/>
</dbReference>
<feature type="domain" description="Conserved virulence factor B-like winged helix" evidence="3">
    <location>
        <begin position="222"/>
        <end position="279"/>
    </location>
</feature>
<organism evidence="4 5">
    <name type="scientific">Pelagibaculum spongiae</name>
    <dbReference type="NCBI Taxonomy" id="2080658"/>
    <lineage>
        <taxon>Bacteria</taxon>
        <taxon>Pseudomonadati</taxon>
        <taxon>Pseudomonadota</taxon>
        <taxon>Gammaproteobacteria</taxon>
        <taxon>Oceanospirillales</taxon>
        <taxon>Pelagibaculum</taxon>
    </lineage>
</organism>
<dbReference type="PANTHER" id="PTHR37296">
    <property type="entry name" value="CONSERVED VIRULENCE FACTOR B"/>
    <property type="match status" value="1"/>
</dbReference>
<gene>
    <name evidence="4" type="ORF">DC094_21145</name>
</gene>
<comment type="similarity">
    <text evidence="1">Belongs to the CvfB family.</text>
</comment>
<feature type="domain" description="Conserved virulence factor B first S1" evidence="2">
    <location>
        <begin position="75"/>
        <end position="133"/>
    </location>
</feature>
<sequence>MVKLGQMNRLKVIKQVDFGLFLDGGNKDIDGFGEILLPRRYVPENTQIGDDLDVFIYLDSEDQYIATTETPKVMLGQFACLNVAMVNQVGAFLDWGLPKDLLVPFAQQRPKMEEDRHYVVYVYLDNSGRIAATGRYDKHLNQSKPEYKSRQKVNVLVAGRTDLGTKVIVENAHWGQIFQSDITQPLKYGQKLEAFIKKIHENGNIDIMLEQPGYAKIDALSQSILNKLHASRGFLPVHDKTDPELIRRLFLCSKKSFKQAIGGLKRQGLIEIQGQGIKLL</sequence>
<evidence type="ECO:0000313" key="5">
    <source>
        <dbReference type="Proteomes" id="UP000244906"/>
    </source>
</evidence>
<dbReference type="OrthoDB" id="9801597at2"/>
<dbReference type="Gene3D" id="2.40.50.140">
    <property type="entry name" value="Nucleic acid-binding proteins"/>
    <property type="match status" value="1"/>
</dbReference>
<dbReference type="AlphaFoldDB" id="A0A2V1GRM4"/>
<dbReference type="InterPro" id="IPR039566">
    <property type="entry name" value="CvfB_S1_st"/>
</dbReference>
<dbReference type="InterPro" id="IPR014464">
    <property type="entry name" value="CvfB_fam"/>
</dbReference>
<dbReference type="Pfam" id="PF17783">
    <property type="entry name" value="WHD_CvfB"/>
    <property type="match status" value="1"/>
</dbReference>
<evidence type="ECO:0000256" key="1">
    <source>
        <dbReference type="PIRNR" id="PIRNR012524"/>
    </source>
</evidence>
<reference evidence="4 5" key="1">
    <citation type="submission" date="2018-04" db="EMBL/GenBank/DDBJ databases">
        <title>Thalassorhabdus spongiae gen. nov., sp. nov., isolated from a marine sponge in South-West Iceland.</title>
        <authorList>
            <person name="Knobloch S."/>
            <person name="Daussin A."/>
            <person name="Johannsson R."/>
            <person name="Marteinsson V.T."/>
        </authorList>
    </citation>
    <scope>NUCLEOTIDE SEQUENCE [LARGE SCALE GENOMIC DNA]</scope>
    <source>
        <strain evidence="4 5">Hp12</strain>
    </source>
</reference>